<dbReference type="Gene3D" id="3.40.50.1820">
    <property type="entry name" value="alpha/beta hydrolase"/>
    <property type="match status" value="1"/>
</dbReference>
<dbReference type="GO" id="GO:0106435">
    <property type="term" value="F:carboxylesterase activity"/>
    <property type="evidence" value="ECO:0007669"/>
    <property type="project" value="UniProtKB-EC"/>
</dbReference>
<organism evidence="2 3">
    <name type="scientific">Nocardioides marmoribigeumensis</name>
    <dbReference type="NCBI Taxonomy" id="433649"/>
    <lineage>
        <taxon>Bacteria</taxon>
        <taxon>Bacillati</taxon>
        <taxon>Actinomycetota</taxon>
        <taxon>Actinomycetes</taxon>
        <taxon>Propionibacteriales</taxon>
        <taxon>Nocardioidaceae</taxon>
        <taxon>Nocardioides</taxon>
    </lineage>
</organism>
<dbReference type="InterPro" id="IPR022742">
    <property type="entry name" value="Hydrolase_4"/>
</dbReference>
<dbReference type="Pfam" id="PF12146">
    <property type="entry name" value="Hydrolase_4"/>
    <property type="match status" value="1"/>
</dbReference>
<keyword evidence="3" id="KW-1185">Reference proteome</keyword>
<dbReference type="EC" id="3.1.1.1" evidence="2"/>
<feature type="domain" description="Serine aminopeptidase S33" evidence="1">
    <location>
        <begin position="22"/>
        <end position="232"/>
    </location>
</feature>
<evidence type="ECO:0000259" key="1">
    <source>
        <dbReference type="Pfam" id="PF12146"/>
    </source>
</evidence>
<evidence type="ECO:0000313" key="3">
    <source>
        <dbReference type="Proteomes" id="UP001183648"/>
    </source>
</evidence>
<dbReference type="SUPFAM" id="SSF53474">
    <property type="entry name" value="alpha/beta-Hydrolases"/>
    <property type="match status" value="1"/>
</dbReference>
<dbReference type="InterPro" id="IPR029058">
    <property type="entry name" value="AB_hydrolase_fold"/>
</dbReference>
<protein>
    <submittedName>
        <fullName evidence="2">Carboxylesterase</fullName>
        <ecNumber evidence="2">3.1.1.1</ecNumber>
    </submittedName>
</protein>
<evidence type="ECO:0000313" key="2">
    <source>
        <dbReference type="EMBL" id="MDR7360536.1"/>
    </source>
</evidence>
<dbReference type="PANTHER" id="PTHR11614">
    <property type="entry name" value="PHOSPHOLIPASE-RELATED"/>
    <property type="match status" value="1"/>
</dbReference>
<dbReference type="InterPro" id="IPR051044">
    <property type="entry name" value="MAG_DAG_Lipase"/>
</dbReference>
<comment type="caution">
    <text evidence="2">The sequence shown here is derived from an EMBL/GenBank/DDBJ whole genome shotgun (WGS) entry which is preliminary data.</text>
</comment>
<dbReference type="EMBL" id="JAVDYG010000001">
    <property type="protein sequence ID" value="MDR7360536.1"/>
    <property type="molecule type" value="Genomic_DNA"/>
</dbReference>
<dbReference type="PIRSF" id="PIRSF017388">
    <property type="entry name" value="Esterase_lipase"/>
    <property type="match status" value="1"/>
</dbReference>
<gene>
    <name evidence="2" type="ORF">J2S63_000089</name>
</gene>
<dbReference type="RefSeq" id="WP_310297133.1">
    <property type="nucleotide sequence ID" value="NZ_BAAAPS010000006.1"/>
</dbReference>
<reference evidence="2 3" key="1">
    <citation type="submission" date="2023-07" db="EMBL/GenBank/DDBJ databases">
        <title>Sequencing the genomes of 1000 actinobacteria strains.</title>
        <authorList>
            <person name="Klenk H.-P."/>
        </authorList>
    </citation>
    <scope>NUCLEOTIDE SEQUENCE [LARGE SCALE GENOMIC DNA]</scope>
    <source>
        <strain evidence="2 3">DSM 19426</strain>
    </source>
</reference>
<dbReference type="Proteomes" id="UP001183648">
    <property type="component" value="Unassembled WGS sequence"/>
</dbReference>
<proteinExistence type="predicted"/>
<sequence length="251" mass="27233">MTSPSSPTAPFHASVPGAGVGVLLVHGFTGSPAAMRPWAEDLHARGYSVSLPQLPGHGTRWQDLQATTYDDWYAEAGTAFAKLKAEHEHVVLCGLSMGGLLSLALAQEHGRDIAGLVLVNPAVDSNRKDVKLLPVLKHVVPAFPAIGNDIKKPGQEEQAYPRTPLKAAASLFKEMPRVRERLAEITQPLLMFRSRVDHVLDPSSGRAIMSRVSSRDLEEVVLEESYHVATLDNDAPMIFDRASSFIARVTS</sequence>
<accession>A0ABU2BQK1</accession>
<keyword evidence="2" id="KW-0378">Hydrolase</keyword>
<name>A0ABU2BQK1_9ACTN</name>
<dbReference type="InterPro" id="IPR012354">
    <property type="entry name" value="Esterase_lipase"/>
</dbReference>